<proteinExistence type="predicted"/>
<dbReference type="EMBL" id="LAZR01010882">
    <property type="protein sequence ID" value="KKM64538.1"/>
    <property type="molecule type" value="Genomic_DNA"/>
</dbReference>
<reference evidence="1" key="1">
    <citation type="journal article" date="2015" name="Nature">
        <title>Complex archaea that bridge the gap between prokaryotes and eukaryotes.</title>
        <authorList>
            <person name="Spang A."/>
            <person name="Saw J.H."/>
            <person name="Jorgensen S.L."/>
            <person name="Zaremba-Niedzwiedzka K."/>
            <person name="Martijn J."/>
            <person name="Lind A.E."/>
            <person name="van Eijk R."/>
            <person name="Schleper C."/>
            <person name="Guy L."/>
            <person name="Ettema T.J."/>
        </authorList>
    </citation>
    <scope>NUCLEOTIDE SEQUENCE</scope>
</reference>
<protein>
    <submittedName>
        <fullName evidence="1">Uncharacterized protein</fullName>
    </submittedName>
</protein>
<comment type="caution">
    <text evidence="1">The sequence shown here is derived from an EMBL/GenBank/DDBJ whole genome shotgun (WGS) entry which is preliminary data.</text>
</comment>
<organism evidence="1">
    <name type="scientific">marine sediment metagenome</name>
    <dbReference type="NCBI Taxonomy" id="412755"/>
    <lineage>
        <taxon>unclassified sequences</taxon>
        <taxon>metagenomes</taxon>
        <taxon>ecological metagenomes</taxon>
    </lineage>
</organism>
<sequence>MSLETIRRAMNRPPGYQSRMYKTFTMKALEPNARAHLVALFHNPYHRVSFNQLVWLGKDGRSRCKGFELALAEWYRTLGLRFLWLG</sequence>
<evidence type="ECO:0000313" key="1">
    <source>
        <dbReference type="EMBL" id="KKM64538.1"/>
    </source>
</evidence>
<name>A0A0F9J4S7_9ZZZZ</name>
<gene>
    <name evidence="1" type="ORF">LCGC14_1500380</name>
</gene>
<dbReference type="AlphaFoldDB" id="A0A0F9J4S7"/>
<accession>A0A0F9J4S7</accession>